<organism evidence="5">
    <name type="scientific">Zeugodacus cucurbitae</name>
    <name type="common">Melon fruit fly</name>
    <name type="synonym">Bactrocera cucurbitae</name>
    <dbReference type="NCBI Taxonomy" id="28588"/>
    <lineage>
        <taxon>Eukaryota</taxon>
        <taxon>Metazoa</taxon>
        <taxon>Ecdysozoa</taxon>
        <taxon>Arthropoda</taxon>
        <taxon>Hexapoda</taxon>
        <taxon>Insecta</taxon>
        <taxon>Pterygota</taxon>
        <taxon>Neoptera</taxon>
        <taxon>Endopterygota</taxon>
        <taxon>Diptera</taxon>
        <taxon>Brachycera</taxon>
        <taxon>Muscomorpha</taxon>
        <taxon>Tephritoidea</taxon>
        <taxon>Tephritidae</taxon>
        <taxon>Zeugodacus</taxon>
        <taxon>Zeugodacus</taxon>
    </lineage>
</organism>
<dbReference type="PANTHER" id="PTHR39957">
    <property type="entry name" value="AT09846P1-RELATED"/>
    <property type="match status" value="1"/>
</dbReference>
<dbReference type="EMBL" id="GBXI01012415">
    <property type="protein sequence ID" value="JAD01877.1"/>
    <property type="molecule type" value="Transcribed_RNA"/>
</dbReference>
<sequence>MNFVNFLLCAGLLCLVGGPLAEAWVSAGNYHNDAHPGKCVISDTLIISPGEKAKSPGSCSEIRCGSEKGHATIVGCGTVVPPEGCKWGDHVNIDAPFQECCARHLICDGGLTDENRLYQQHIWDMFSRSSKKADNE</sequence>
<dbReference type="SMART" id="SM01318">
    <property type="entry name" value="SVWC"/>
    <property type="match status" value="1"/>
</dbReference>
<dbReference type="PANTHER" id="PTHR39957:SF1">
    <property type="entry name" value="AT09846P1-RELATED"/>
    <property type="match status" value="1"/>
</dbReference>
<dbReference type="OrthoDB" id="7901229at2759"/>
<evidence type="ECO:0000256" key="3">
    <source>
        <dbReference type="SAM" id="SignalP"/>
    </source>
</evidence>
<keyword evidence="3" id="KW-0732">Signal</keyword>
<evidence type="ECO:0000256" key="2">
    <source>
        <dbReference type="ARBA" id="ARBA00022525"/>
    </source>
</evidence>
<protein>
    <submittedName>
        <fullName evidence="5">Venom toxin OcyC11</fullName>
    </submittedName>
</protein>
<reference evidence="5" key="1">
    <citation type="submission" date="2014-11" db="EMBL/GenBank/DDBJ databases">
        <authorList>
            <person name="Geib S."/>
        </authorList>
    </citation>
    <scope>NUCLEOTIDE SEQUENCE</scope>
</reference>
<accession>A0A0A1WSS6</accession>
<evidence type="ECO:0000313" key="5">
    <source>
        <dbReference type="EMBL" id="JAD01877.1"/>
    </source>
</evidence>
<dbReference type="GeneID" id="105215216"/>
<dbReference type="InterPro" id="IPR029277">
    <property type="entry name" value="SVWC_dom"/>
</dbReference>
<evidence type="ECO:0000256" key="1">
    <source>
        <dbReference type="ARBA" id="ARBA00004613"/>
    </source>
</evidence>
<name>A0A0A1WSS6_ZEUCU</name>
<evidence type="ECO:0000259" key="4">
    <source>
        <dbReference type="SMART" id="SM01318"/>
    </source>
</evidence>
<dbReference type="GO" id="GO:0005576">
    <property type="term" value="C:extracellular region"/>
    <property type="evidence" value="ECO:0007669"/>
    <property type="project" value="UniProtKB-SubCell"/>
</dbReference>
<gene>
    <name evidence="5" type="primary">TX11_5</name>
    <name evidence="5" type="ORF">g.8863</name>
</gene>
<dbReference type="Pfam" id="PF15430">
    <property type="entry name" value="SVWC"/>
    <property type="match status" value="1"/>
</dbReference>
<dbReference type="AlphaFoldDB" id="A0A0A1WSS6"/>
<feature type="signal peptide" evidence="3">
    <location>
        <begin position="1"/>
        <end position="23"/>
    </location>
</feature>
<comment type="subcellular location">
    <subcellularLocation>
        <location evidence="1">Secreted</location>
    </subcellularLocation>
</comment>
<feature type="chain" id="PRO_5001982669" evidence="3">
    <location>
        <begin position="24"/>
        <end position="136"/>
    </location>
</feature>
<keyword evidence="2" id="KW-0964">Secreted</keyword>
<dbReference type="InterPro" id="IPR053308">
    <property type="entry name" value="Vago-like"/>
</dbReference>
<feature type="domain" description="Single" evidence="4">
    <location>
        <begin position="39"/>
        <end position="107"/>
    </location>
</feature>
<reference evidence="5" key="2">
    <citation type="journal article" date="2015" name="Gigascience">
        <title>Reconstructing a comprehensive transcriptome assembly of a white-pupal translocated strain of the pest fruit fly Bactrocera cucurbitae.</title>
        <authorList>
            <person name="Sim S.B."/>
            <person name="Calla B."/>
            <person name="Hall B."/>
            <person name="DeRego T."/>
            <person name="Geib S.M."/>
        </authorList>
    </citation>
    <scope>NUCLEOTIDE SEQUENCE</scope>
</reference>
<proteinExistence type="predicted"/>